<feature type="chain" id="PRO_5042236156" description="E3 ubiquitin-protein ligase FANCL" evidence="2">
    <location>
        <begin position="20"/>
        <end position="520"/>
    </location>
</feature>
<dbReference type="GO" id="GO:0006513">
    <property type="term" value="P:protein monoubiquitination"/>
    <property type="evidence" value="ECO:0007669"/>
    <property type="project" value="TreeGrafter"/>
</dbReference>
<dbReference type="EMBL" id="JAUIZM010000005">
    <property type="protein sequence ID" value="KAK1383163.1"/>
    <property type="molecule type" value="Genomic_DNA"/>
</dbReference>
<evidence type="ECO:0000259" key="5">
    <source>
        <dbReference type="Pfam" id="PF18891"/>
    </source>
</evidence>
<keyword evidence="1" id="KW-1133">Transmembrane helix</keyword>
<feature type="domain" description="FANCL C-terminal" evidence="3">
    <location>
        <begin position="441"/>
        <end position="516"/>
    </location>
</feature>
<reference evidence="6" key="2">
    <citation type="submission" date="2023-05" db="EMBL/GenBank/DDBJ databases">
        <authorList>
            <person name="Schelkunov M.I."/>
        </authorList>
    </citation>
    <scope>NUCLEOTIDE SEQUENCE</scope>
    <source>
        <strain evidence="6">Hsosn_3</strain>
        <tissue evidence="6">Leaf</tissue>
    </source>
</reference>
<feature type="domain" description="FANCL UBC-like" evidence="4">
    <location>
        <begin position="249"/>
        <end position="334"/>
    </location>
</feature>
<comment type="caution">
    <text evidence="6">The sequence shown here is derived from an EMBL/GenBank/DDBJ whole genome shotgun (WGS) entry which is preliminary data.</text>
</comment>
<dbReference type="PANTHER" id="PTHR13206">
    <property type="entry name" value="UBIQUITIN LIGASE PROTEIN PHF9 FANCONI ANEMIA GROUP L PROTEIN"/>
    <property type="match status" value="1"/>
</dbReference>
<dbReference type="Pfam" id="PF18891">
    <property type="entry name" value="FANCL_d3"/>
    <property type="match status" value="1"/>
</dbReference>
<dbReference type="GO" id="GO:0043240">
    <property type="term" value="C:Fanconi anaemia nuclear complex"/>
    <property type="evidence" value="ECO:0007669"/>
    <property type="project" value="InterPro"/>
</dbReference>
<dbReference type="Proteomes" id="UP001237642">
    <property type="component" value="Unassembled WGS sequence"/>
</dbReference>
<dbReference type="InterPro" id="IPR044037">
    <property type="entry name" value="FANCL_d3"/>
</dbReference>
<dbReference type="PANTHER" id="PTHR13206:SF0">
    <property type="entry name" value="E3 UBIQUITIN-PROTEIN LIGASE FANCL"/>
    <property type="match status" value="1"/>
</dbReference>
<dbReference type="CDD" id="cd23831">
    <property type="entry name" value="DRWD-N_FANCL"/>
    <property type="match status" value="1"/>
</dbReference>
<dbReference type="InterPro" id="IPR026848">
    <property type="entry name" value="Fancl"/>
</dbReference>
<feature type="signal peptide" evidence="2">
    <location>
        <begin position="1"/>
        <end position="19"/>
    </location>
</feature>
<name>A0AAD8MTB2_9APIA</name>
<dbReference type="Pfam" id="PF18890">
    <property type="entry name" value="FANCL_d2"/>
    <property type="match status" value="1"/>
</dbReference>
<evidence type="ECO:0008006" key="8">
    <source>
        <dbReference type="Google" id="ProtNLM"/>
    </source>
</evidence>
<gene>
    <name evidence="6" type="ORF">POM88_020898</name>
</gene>
<dbReference type="SUPFAM" id="SSF57850">
    <property type="entry name" value="RING/U-box"/>
    <property type="match status" value="1"/>
</dbReference>
<evidence type="ECO:0000313" key="7">
    <source>
        <dbReference type="Proteomes" id="UP001237642"/>
    </source>
</evidence>
<evidence type="ECO:0000259" key="4">
    <source>
        <dbReference type="Pfam" id="PF18890"/>
    </source>
</evidence>
<accession>A0AAD8MTB2</accession>
<evidence type="ECO:0000256" key="2">
    <source>
        <dbReference type="SAM" id="SignalP"/>
    </source>
</evidence>
<dbReference type="CDD" id="cd16490">
    <property type="entry name" value="RING-CH-C4HC3_FANCL"/>
    <property type="match status" value="1"/>
</dbReference>
<dbReference type="GO" id="GO:0061630">
    <property type="term" value="F:ubiquitin protein ligase activity"/>
    <property type="evidence" value="ECO:0007669"/>
    <property type="project" value="TreeGrafter"/>
</dbReference>
<feature type="domain" description="FANCL UBC-like" evidence="5">
    <location>
        <begin position="336"/>
        <end position="431"/>
    </location>
</feature>
<organism evidence="6 7">
    <name type="scientific">Heracleum sosnowskyi</name>
    <dbReference type="NCBI Taxonomy" id="360622"/>
    <lineage>
        <taxon>Eukaryota</taxon>
        <taxon>Viridiplantae</taxon>
        <taxon>Streptophyta</taxon>
        <taxon>Embryophyta</taxon>
        <taxon>Tracheophyta</taxon>
        <taxon>Spermatophyta</taxon>
        <taxon>Magnoliopsida</taxon>
        <taxon>eudicotyledons</taxon>
        <taxon>Gunneridae</taxon>
        <taxon>Pentapetalae</taxon>
        <taxon>asterids</taxon>
        <taxon>campanulids</taxon>
        <taxon>Apiales</taxon>
        <taxon>Apiaceae</taxon>
        <taxon>Apioideae</taxon>
        <taxon>apioid superclade</taxon>
        <taxon>Tordylieae</taxon>
        <taxon>Tordyliinae</taxon>
        <taxon>Heracleum</taxon>
    </lineage>
</organism>
<keyword evidence="2" id="KW-0732">Signal</keyword>
<dbReference type="Gene3D" id="3.10.110.10">
    <property type="entry name" value="Ubiquitin Conjugating Enzyme"/>
    <property type="match status" value="1"/>
</dbReference>
<evidence type="ECO:0000313" key="6">
    <source>
        <dbReference type="EMBL" id="KAK1383163.1"/>
    </source>
</evidence>
<dbReference type="Gene3D" id="3.10.110.20">
    <property type="entry name" value="RWD domain-like"/>
    <property type="match status" value="1"/>
</dbReference>
<evidence type="ECO:0000256" key="1">
    <source>
        <dbReference type="SAM" id="Phobius"/>
    </source>
</evidence>
<keyword evidence="1" id="KW-0472">Membrane</keyword>
<dbReference type="InterPro" id="IPR043898">
    <property type="entry name" value="FANCL_d2"/>
</dbReference>
<sequence length="520" mass="59479">MWVTCAFLNLLLCADLVRGAKLSDEESQWSLASRKLDLKNGLVTFFSCRKSDRRGKMSGTLPVDSVMADMKIVLPEKKNPSLTPMDWVSFLGFAIVGLVTYYLFVFMSLLLGFQANMTAYQNLITKSMYDKQLDSGRGTLLHLCDDVVQQEVKEVIISYFILMEQGKATLEDLDMRCDGLIKEEFGVSCNFDVDDAVIKLEKLGIISQNSVRRKEWIKLEVNYRIMATGVDCTEQIKCEKLGPSSSFARMIYAEIEEVGWEHLLRLGDDLMCLSFHVRDKKGRVHVMEIMLDETYPKCPPSISADVPYILTLEWLINYRLKNVVKQFQEHLEKLQEFWTTLDVIDHDLWVVYPKPPSRATCYRQINMGDDCFLMLFISATDPQSLPECRFTGSDQKVNLLTKVWRRNCKRWMKDKPLPENLANIFELKLPGPPSVHMNDQQTECGICYAQYLPTDVELGARSGSATDYTCDNKVCNRAFHSICLGDWLLTLTTTRQSFDVLFGNCPYCSDPVAIKVNVKK</sequence>
<proteinExistence type="predicted"/>
<feature type="transmembrane region" description="Helical" evidence="1">
    <location>
        <begin position="87"/>
        <end position="113"/>
    </location>
</feature>
<dbReference type="SMART" id="SM01197">
    <property type="entry name" value="FANCL_C"/>
    <property type="match status" value="1"/>
</dbReference>
<evidence type="ECO:0000259" key="3">
    <source>
        <dbReference type="Pfam" id="PF11793"/>
    </source>
</evidence>
<dbReference type="InterPro" id="IPR013083">
    <property type="entry name" value="Znf_RING/FYVE/PHD"/>
</dbReference>
<keyword evidence="1" id="KW-0812">Transmembrane</keyword>
<dbReference type="GO" id="GO:0036297">
    <property type="term" value="P:interstrand cross-link repair"/>
    <property type="evidence" value="ECO:0007669"/>
    <property type="project" value="InterPro"/>
</dbReference>
<dbReference type="InterPro" id="IPR016135">
    <property type="entry name" value="UBQ-conjugating_enzyme/RWD"/>
</dbReference>
<dbReference type="InterPro" id="IPR043003">
    <property type="entry name" value="FANCL_d3_sf"/>
</dbReference>
<dbReference type="Gene3D" id="3.30.40.10">
    <property type="entry name" value="Zinc/RING finger domain, C3HC4 (zinc finger)"/>
    <property type="match status" value="1"/>
</dbReference>
<dbReference type="CDD" id="cd23832">
    <property type="entry name" value="DRWD-C_FANCL"/>
    <property type="match status" value="1"/>
</dbReference>
<protein>
    <recommendedName>
        <fullName evidence="8">E3 ubiquitin-protein ligase FANCL</fullName>
    </recommendedName>
</protein>
<dbReference type="InterPro" id="IPR026850">
    <property type="entry name" value="FANCL_C"/>
</dbReference>
<reference evidence="6" key="1">
    <citation type="submission" date="2023-02" db="EMBL/GenBank/DDBJ databases">
        <title>Genome of toxic invasive species Heracleum sosnowskyi carries increased number of genes despite the absence of recent whole-genome duplications.</title>
        <authorList>
            <person name="Schelkunov M."/>
            <person name="Shtratnikova V."/>
            <person name="Makarenko M."/>
            <person name="Klepikova A."/>
            <person name="Omelchenko D."/>
            <person name="Novikova G."/>
            <person name="Obukhova E."/>
            <person name="Bogdanov V."/>
            <person name="Penin A."/>
            <person name="Logacheva M."/>
        </authorList>
    </citation>
    <scope>NUCLEOTIDE SEQUENCE</scope>
    <source>
        <strain evidence="6">Hsosn_3</strain>
        <tissue evidence="6">Leaf</tissue>
    </source>
</reference>
<dbReference type="Pfam" id="PF11793">
    <property type="entry name" value="FANCL_C"/>
    <property type="match status" value="1"/>
</dbReference>
<keyword evidence="7" id="KW-1185">Reference proteome</keyword>
<dbReference type="AlphaFoldDB" id="A0AAD8MTB2"/>